<dbReference type="AlphaFoldDB" id="A0A835ME20"/>
<name>A0A835ME20_9ROSI</name>
<proteinExistence type="predicted"/>
<keyword evidence="2" id="KW-1185">Reference proteome</keyword>
<evidence type="ECO:0000313" key="2">
    <source>
        <dbReference type="Proteomes" id="UP000657918"/>
    </source>
</evidence>
<dbReference type="OrthoDB" id="1919407at2759"/>
<reference evidence="1 2" key="1">
    <citation type="submission" date="2020-10" db="EMBL/GenBank/DDBJ databases">
        <title>Plant Genome Project.</title>
        <authorList>
            <person name="Zhang R.-G."/>
        </authorList>
    </citation>
    <scope>NUCLEOTIDE SEQUENCE [LARGE SCALE GENOMIC DNA]</scope>
    <source>
        <strain evidence="1">FAFU-HL-1</strain>
        <tissue evidence="1">Leaf</tissue>
    </source>
</reference>
<comment type="caution">
    <text evidence="1">The sequence shown here is derived from an EMBL/GenBank/DDBJ whole genome shotgun (WGS) entry which is preliminary data.</text>
</comment>
<organism evidence="1 2">
    <name type="scientific">Salix dunnii</name>
    <dbReference type="NCBI Taxonomy" id="1413687"/>
    <lineage>
        <taxon>Eukaryota</taxon>
        <taxon>Viridiplantae</taxon>
        <taxon>Streptophyta</taxon>
        <taxon>Embryophyta</taxon>
        <taxon>Tracheophyta</taxon>
        <taxon>Spermatophyta</taxon>
        <taxon>Magnoliopsida</taxon>
        <taxon>eudicotyledons</taxon>
        <taxon>Gunneridae</taxon>
        <taxon>Pentapetalae</taxon>
        <taxon>rosids</taxon>
        <taxon>fabids</taxon>
        <taxon>Malpighiales</taxon>
        <taxon>Salicaceae</taxon>
        <taxon>Saliceae</taxon>
        <taxon>Salix</taxon>
    </lineage>
</organism>
<dbReference type="Proteomes" id="UP000657918">
    <property type="component" value="Unassembled WGS sequence"/>
</dbReference>
<protein>
    <submittedName>
        <fullName evidence="1">Uncharacterized protein</fullName>
    </submittedName>
</protein>
<dbReference type="EMBL" id="JADGMS010000018">
    <property type="protein sequence ID" value="KAF9663007.1"/>
    <property type="molecule type" value="Genomic_DNA"/>
</dbReference>
<gene>
    <name evidence="1" type="ORF">SADUNF_Sadunf18G0113500</name>
</gene>
<sequence>MDGHDSEDPKQSAAEMTVFEQHLLQQMQKQPAAASVQPCKDLKNGYSFFLQSISVLNAIAKGMSTDNRRVFFKVSSATTMFSGWKYHVLVGTEADVNVQEGFDGRYLLEVDKYMEVVDVYALTHLGTTLKRQCNLMG</sequence>
<accession>A0A835ME20</accession>
<evidence type="ECO:0000313" key="1">
    <source>
        <dbReference type="EMBL" id="KAF9663007.1"/>
    </source>
</evidence>